<organism evidence="1 2">
    <name type="scientific">Jatropha curcas</name>
    <name type="common">Barbados nut</name>
    <dbReference type="NCBI Taxonomy" id="180498"/>
    <lineage>
        <taxon>Eukaryota</taxon>
        <taxon>Viridiplantae</taxon>
        <taxon>Streptophyta</taxon>
        <taxon>Embryophyta</taxon>
        <taxon>Tracheophyta</taxon>
        <taxon>Spermatophyta</taxon>
        <taxon>Magnoliopsida</taxon>
        <taxon>eudicotyledons</taxon>
        <taxon>Gunneridae</taxon>
        <taxon>Pentapetalae</taxon>
        <taxon>rosids</taxon>
        <taxon>fabids</taxon>
        <taxon>Malpighiales</taxon>
        <taxon>Euphorbiaceae</taxon>
        <taxon>Crotonoideae</taxon>
        <taxon>Jatropheae</taxon>
        <taxon>Jatropha</taxon>
    </lineage>
</organism>
<proteinExistence type="predicted"/>
<dbReference type="Proteomes" id="UP000027138">
    <property type="component" value="Unassembled WGS sequence"/>
</dbReference>
<dbReference type="EMBL" id="KK914811">
    <property type="protein sequence ID" value="KDP27659.1"/>
    <property type="molecule type" value="Genomic_DNA"/>
</dbReference>
<sequence length="102" mass="12122">MIERIVATSLEKFLCSDKGKEHVNVQDNEKKGESEKKEQVDETWQDEEFFAKKVINKKLEFEAVPFEKLDKLEKEDKKIEKINVFIKSKGLDQYLDMDDHEK</sequence>
<evidence type="ECO:0000313" key="2">
    <source>
        <dbReference type="Proteomes" id="UP000027138"/>
    </source>
</evidence>
<reference evidence="1 2" key="1">
    <citation type="journal article" date="2014" name="PLoS ONE">
        <title>Global Analysis of Gene Expression Profiles in Physic Nut (Jatropha curcas L.) Seedlings Exposed to Salt Stress.</title>
        <authorList>
            <person name="Zhang L."/>
            <person name="Zhang C."/>
            <person name="Wu P."/>
            <person name="Chen Y."/>
            <person name="Li M."/>
            <person name="Jiang H."/>
            <person name="Wu G."/>
        </authorList>
    </citation>
    <scope>NUCLEOTIDE SEQUENCE [LARGE SCALE GENOMIC DNA]</scope>
    <source>
        <strain evidence="2">cv. GZQX0401</strain>
        <tissue evidence="1">Young leaves</tissue>
    </source>
</reference>
<accession>A0A067K778</accession>
<name>A0A067K778_JATCU</name>
<gene>
    <name evidence="1" type="ORF">JCGZ_20007</name>
</gene>
<dbReference type="AlphaFoldDB" id="A0A067K778"/>
<keyword evidence="2" id="KW-1185">Reference proteome</keyword>
<evidence type="ECO:0000313" key="1">
    <source>
        <dbReference type="EMBL" id="KDP27659.1"/>
    </source>
</evidence>
<protein>
    <submittedName>
        <fullName evidence="1">Uncharacterized protein</fullName>
    </submittedName>
</protein>